<comment type="similarity">
    <text evidence="4">Belongs to the class I-like SAM-binding methyltransferase superfamily. Cation-dependent O-methyltransferase family.</text>
</comment>
<dbReference type="PANTHER" id="PTHR10509:SF14">
    <property type="entry name" value="CAFFEOYL-COA O-METHYLTRANSFERASE 3-RELATED"/>
    <property type="match status" value="1"/>
</dbReference>
<gene>
    <name evidence="5" type="ORF">MPDQ_004675</name>
</gene>
<keyword evidence="3" id="KW-0949">S-adenosyl-L-methionine</keyword>
<dbReference type="InterPro" id="IPR002935">
    <property type="entry name" value="SAM_O-MeTrfase"/>
</dbReference>
<accession>A0A507QZU6</accession>
<dbReference type="GO" id="GO:0032259">
    <property type="term" value="P:methylation"/>
    <property type="evidence" value="ECO:0007669"/>
    <property type="project" value="UniProtKB-KW"/>
</dbReference>
<protein>
    <recommendedName>
        <fullName evidence="7">O-methyltransferase</fullName>
    </recommendedName>
</protein>
<evidence type="ECO:0000256" key="4">
    <source>
        <dbReference type="ARBA" id="ARBA00023453"/>
    </source>
</evidence>
<evidence type="ECO:0000256" key="3">
    <source>
        <dbReference type="ARBA" id="ARBA00022691"/>
    </source>
</evidence>
<dbReference type="EMBL" id="VIFY01000030">
    <property type="protein sequence ID" value="TQB74569.1"/>
    <property type="molecule type" value="Genomic_DNA"/>
</dbReference>
<dbReference type="PROSITE" id="PS51682">
    <property type="entry name" value="SAM_OMT_I"/>
    <property type="match status" value="1"/>
</dbReference>
<dbReference type="Proteomes" id="UP000319663">
    <property type="component" value="Unassembled WGS sequence"/>
</dbReference>
<dbReference type="PANTHER" id="PTHR10509">
    <property type="entry name" value="O-METHYLTRANSFERASE-RELATED"/>
    <property type="match status" value="1"/>
</dbReference>
<dbReference type="Gene3D" id="3.40.50.150">
    <property type="entry name" value="Vaccinia Virus protein VP39"/>
    <property type="match status" value="1"/>
</dbReference>
<dbReference type="STRING" id="5098.A0A507QZU6"/>
<sequence>MSLGNVEYATKVESYAETHLIPTEPGLVHAHENTVESEIALTPTQGKFFSLLGTMSSARNVLEIGTLGGYSSIWFSKAVRERKGKVTTIEIDSDRHKNAIKNLQLAGVKVPDEVEVLLGAALDILPKVEAEIERGDRERFDFVFIDADWMNKWKYFDYGVNLSKGKGSVICVDNTVQALFYTGTMGADLRQKGIVPLIEKVGEDGRVDAVLMQTVGKKGHDGFLMAVVK</sequence>
<evidence type="ECO:0000313" key="5">
    <source>
        <dbReference type="EMBL" id="TQB74569.1"/>
    </source>
</evidence>
<keyword evidence="2" id="KW-0808">Transferase</keyword>
<dbReference type="Pfam" id="PF01596">
    <property type="entry name" value="Methyltransf_3"/>
    <property type="match status" value="1"/>
</dbReference>
<reference evidence="5 6" key="1">
    <citation type="submission" date="2019-06" db="EMBL/GenBank/DDBJ databases">
        <title>Wine fermentation using esterase from Monascus purpureus.</title>
        <authorList>
            <person name="Geng C."/>
            <person name="Zhang Y."/>
        </authorList>
    </citation>
    <scope>NUCLEOTIDE SEQUENCE [LARGE SCALE GENOMIC DNA]</scope>
    <source>
        <strain evidence="5">HQ1</strain>
    </source>
</reference>
<organism evidence="5 6">
    <name type="scientific">Monascus purpureus</name>
    <name type="common">Red mold</name>
    <name type="synonym">Monascus anka</name>
    <dbReference type="NCBI Taxonomy" id="5098"/>
    <lineage>
        <taxon>Eukaryota</taxon>
        <taxon>Fungi</taxon>
        <taxon>Dikarya</taxon>
        <taxon>Ascomycota</taxon>
        <taxon>Pezizomycotina</taxon>
        <taxon>Eurotiomycetes</taxon>
        <taxon>Eurotiomycetidae</taxon>
        <taxon>Eurotiales</taxon>
        <taxon>Aspergillaceae</taxon>
        <taxon>Monascus</taxon>
    </lineage>
</organism>
<keyword evidence="6" id="KW-1185">Reference proteome</keyword>
<dbReference type="InterPro" id="IPR029063">
    <property type="entry name" value="SAM-dependent_MTases_sf"/>
</dbReference>
<dbReference type="AlphaFoldDB" id="A0A507QZU6"/>
<dbReference type="GO" id="GO:0008757">
    <property type="term" value="F:S-adenosylmethionine-dependent methyltransferase activity"/>
    <property type="evidence" value="ECO:0007669"/>
    <property type="project" value="TreeGrafter"/>
</dbReference>
<evidence type="ECO:0008006" key="7">
    <source>
        <dbReference type="Google" id="ProtNLM"/>
    </source>
</evidence>
<dbReference type="InterPro" id="IPR050362">
    <property type="entry name" value="Cation-dep_OMT"/>
</dbReference>
<dbReference type="SUPFAM" id="SSF53335">
    <property type="entry name" value="S-adenosyl-L-methionine-dependent methyltransferases"/>
    <property type="match status" value="1"/>
</dbReference>
<comment type="caution">
    <text evidence="5">The sequence shown here is derived from an EMBL/GenBank/DDBJ whole genome shotgun (WGS) entry which is preliminary data.</text>
</comment>
<evidence type="ECO:0000256" key="1">
    <source>
        <dbReference type="ARBA" id="ARBA00022603"/>
    </source>
</evidence>
<proteinExistence type="inferred from homology"/>
<keyword evidence="1" id="KW-0489">Methyltransferase</keyword>
<dbReference type="CDD" id="cd02440">
    <property type="entry name" value="AdoMet_MTases"/>
    <property type="match status" value="1"/>
</dbReference>
<evidence type="ECO:0000256" key="2">
    <source>
        <dbReference type="ARBA" id="ARBA00022679"/>
    </source>
</evidence>
<dbReference type="GO" id="GO:0008171">
    <property type="term" value="F:O-methyltransferase activity"/>
    <property type="evidence" value="ECO:0007669"/>
    <property type="project" value="InterPro"/>
</dbReference>
<name>A0A507QZU6_MONPU</name>
<evidence type="ECO:0000313" key="6">
    <source>
        <dbReference type="Proteomes" id="UP000319663"/>
    </source>
</evidence>